<evidence type="ECO:0000313" key="2">
    <source>
        <dbReference type="Proteomes" id="UP000321567"/>
    </source>
</evidence>
<reference evidence="1 2" key="1">
    <citation type="submission" date="2019-07" db="EMBL/GenBank/DDBJ databases">
        <title>Whole genome shotgun sequence of Rhodospirillum oryzae NBRC 107573.</title>
        <authorList>
            <person name="Hosoyama A."/>
            <person name="Uohara A."/>
            <person name="Ohji S."/>
            <person name="Ichikawa N."/>
        </authorList>
    </citation>
    <scope>NUCLEOTIDE SEQUENCE [LARGE SCALE GENOMIC DNA]</scope>
    <source>
        <strain evidence="1 2">NBRC 107573</strain>
    </source>
</reference>
<dbReference type="InterPro" id="IPR036983">
    <property type="entry name" value="AIM24_sf"/>
</dbReference>
<dbReference type="OrthoDB" id="9779518at2"/>
<dbReference type="PANTHER" id="PTHR38074:SF1">
    <property type="entry name" value="ALTERED INHERITANCE OF MITOCHONDRIA PROTEIN 24, MITOCHONDRIAL"/>
    <property type="match status" value="1"/>
</dbReference>
<dbReference type="SUPFAM" id="SSF51219">
    <property type="entry name" value="TRAP-like"/>
    <property type="match status" value="1"/>
</dbReference>
<name>A0A512H9L6_9PROT</name>
<dbReference type="Gene3D" id="3.60.160.10">
    <property type="entry name" value="Mitochondrial biogenesis AIM24"/>
    <property type="match status" value="1"/>
</dbReference>
<dbReference type="InterPro" id="IPR016031">
    <property type="entry name" value="Trp_RNA-bd_attenuator-like_dom"/>
</dbReference>
<evidence type="ECO:0000313" key="1">
    <source>
        <dbReference type="EMBL" id="GEO82146.1"/>
    </source>
</evidence>
<protein>
    <submittedName>
        <fullName evidence="1">Transcriptional regulator</fullName>
    </submittedName>
</protein>
<keyword evidence="2" id="KW-1185">Reference proteome</keyword>
<dbReference type="Pfam" id="PF01987">
    <property type="entry name" value="AIM24"/>
    <property type="match status" value="1"/>
</dbReference>
<dbReference type="Proteomes" id="UP000321567">
    <property type="component" value="Unassembled WGS sequence"/>
</dbReference>
<organism evidence="1 2">
    <name type="scientific">Pararhodospirillum oryzae</name>
    <dbReference type="NCBI Taxonomy" id="478448"/>
    <lineage>
        <taxon>Bacteria</taxon>
        <taxon>Pseudomonadati</taxon>
        <taxon>Pseudomonadota</taxon>
        <taxon>Alphaproteobacteria</taxon>
        <taxon>Rhodospirillales</taxon>
        <taxon>Rhodospirillaceae</taxon>
        <taxon>Pararhodospirillum</taxon>
    </lineage>
</organism>
<dbReference type="AlphaFoldDB" id="A0A512H9L6"/>
<dbReference type="InterPro" id="IPR002838">
    <property type="entry name" value="AIM24"/>
</dbReference>
<accession>A0A512H9L6</accession>
<dbReference type="EMBL" id="BJZO01000063">
    <property type="protein sequence ID" value="GEO82146.1"/>
    <property type="molecule type" value="Genomic_DNA"/>
</dbReference>
<gene>
    <name evidence="1" type="ORF">ROR02_22770</name>
</gene>
<dbReference type="RefSeq" id="WP_147164161.1">
    <property type="nucleotide sequence ID" value="NZ_BJZO01000063.1"/>
</dbReference>
<sequence>MTDPTGVTITERHEQDGIVMEILEWSRLGGMTDPAGLPLLALMRTAELPVRQLRLTLTDAAVVLEAGALQAWHGRIEVENTIPAGRLLRRMVGSALSGERLFRPRYSGTGVVLTEPLLQCLLPVGLQDETVIVDQGLFLACSGGIEVGAAVQRTGSALLFGGEGLVQTRLSGTGFAVLQSPVPDSELIKVTLKKGETMAVDGPFAVLRSGSVRFSVGKSAKTWFGTAVSGEGLMQILEGPGDVWLSPLQPVYDGFAALARTLGPDATEAAESGRRR</sequence>
<dbReference type="PANTHER" id="PTHR38074">
    <property type="entry name" value="ALTERED INHERITANCE OF MITOCHONDRIA PROTEIN 24, MITOCHONDRIAL"/>
    <property type="match status" value="1"/>
</dbReference>
<proteinExistence type="predicted"/>
<comment type="caution">
    <text evidence="1">The sequence shown here is derived from an EMBL/GenBank/DDBJ whole genome shotgun (WGS) entry which is preliminary data.</text>
</comment>